<dbReference type="PANTHER" id="PTHR45651:SF68">
    <property type="entry name" value="ION TRANSPORT DOMAIN-CONTAINING PROTEIN"/>
    <property type="match status" value="1"/>
</dbReference>
<sequence>MLQYVPRILRVYLSAKDLERAFDNITGRVWVKGFFNFFLYIMTGYIFGAFWYFYAIYRETACWHHACTSYPGCVPSPFDCDGIIPMTNLTFINDFCPINPPNAEVFDFGIYAEAIGSRVLVSTNFLNKFSRSLWWGLRNLSSFGSNLQTSSNTEENLFAVLISILGLLLFLYLIGNLQTYMQVATKNSEKLRVKSSEKRQEIKLYLSHNDHELPNSQEKLLLSYLRRRIKQGKDVDVDHLFPLIEDNKENSQRPPHDQNKEFVKFVTTMLQGKTEKQAESWIKYHKIPNEMSLRIMHYVRLKMREGEDVDVRNLLCILPPMLRTLVPVLENLDEVVYNTICSYLKPVVYQENSYIIREGEPLNFMLFITQGVAWRFRSSSSPMERLQRGDYYGIGLLKRRLRETLRSNFPAATFNVKSQTKVEAFTLSSIDLEDVLFLCSSKIPFETDDAKKATMAATIFLRKTRHEP</sequence>
<dbReference type="CDD" id="cd00038">
    <property type="entry name" value="CAP_ED"/>
    <property type="match status" value="1"/>
</dbReference>
<accession>A0AA88D614</accession>
<dbReference type="SMART" id="SM00100">
    <property type="entry name" value="cNMP"/>
    <property type="match status" value="1"/>
</dbReference>
<dbReference type="PANTHER" id="PTHR45651">
    <property type="entry name" value="CYCLIC NUCLEOTIDE-GATED ION CHANNEL 15-RELATED-RELATED"/>
    <property type="match status" value="1"/>
</dbReference>
<keyword evidence="1" id="KW-1071">Ligand-gated ion channel</keyword>
<dbReference type="SUPFAM" id="SSF51206">
    <property type="entry name" value="cAMP-binding domain-like"/>
    <property type="match status" value="1"/>
</dbReference>
<dbReference type="GO" id="GO:0034220">
    <property type="term" value="P:monoatomic ion transmembrane transport"/>
    <property type="evidence" value="ECO:0007669"/>
    <property type="project" value="UniProtKB-KW"/>
</dbReference>
<evidence type="ECO:0000313" key="5">
    <source>
        <dbReference type="EMBL" id="GMN44231.1"/>
    </source>
</evidence>
<evidence type="ECO:0000256" key="3">
    <source>
        <dbReference type="SAM" id="Phobius"/>
    </source>
</evidence>
<evidence type="ECO:0000313" key="6">
    <source>
        <dbReference type="Proteomes" id="UP001187192"/>
    </source>
</evidence>
<gene>
    <name evidence="5" type="ORF">TIFTF001_013411</name>
</gene>
<dbReference type="SUPFAM" id="SSF81324">
    <property type="entry name" value="Voltage-gated potassium channels"/>
    <property type="match status" value="1"/>
</dbReference>
<keyword evidence="1" id="KW-0813">Transport</keyword>
<name>A0AA88D614_FICCA</name>
<dbReference type="PROSITE" id="PS50042">
    <property type="entry name" value="CNMP_BINDING_3"/>
    <property type="match status" value="1"/>
</dbReference>
<evidence type="ECO:0000259" key="4">
    <source>
        <dbReference type="PROSITE" id="PS50042"/>
    </source>
</evidence>
<feature type="domain" description="Cyclic nucleotide-binding" evidence="4">
    <location>
        <begin position="328"/>
        <end position="393"/>
    </location>
</feature>
<keyword evidence="3" id="KW-1133">Transmembrane helix</keyword>
<feature type="transmembrane region" description="Helical" evidence="3">
    <location>
        <begin position="157"/>
        <end position="175"/>
    </location>
</feature>
<proteinExistence type="predicted"/>
<dbReference type="InterPro" id="IPR018490">
    <property type="entry name" value="cNMP-bd_dom_sf"/>
</dbReference>
<reference evidence="5" key="1">
    <citation type="submission" date="2023-07" db="EMBL/GenBank/DDBJ databases">
        <title>draft genome sequence of fig (Ficus carica).</title>
        <authorList>
            <person name="Takahashi T."/>
            <person name="Nishimura K."/>
        </authorList>
    </citation>
    <scope>NUCLEOTIDE SEQUENCE</scope>
</reference>
<organism evidence="5 6">
    <name type="scientific">Ficus carica</name>
    <name type="common">Common fig</name>
    <dbReference type="NCBI Taxonomy" id="3494"/>
    <lineage>
        <taxon>Eukaryota</taxon>
        <taxon>Viridiplantae</taxon>
        <taxon>Streptophyta</taxon>
        <taxon>Embryophyta</taxon>
        <taxon>Tracheophyta</taxon>
        <taxon>Spermatophyta</taxon>
        <taxon>Magnoliopsida</taxon>
        <taxon>eudicotyledons</taxon>
        <taxon>Gunneridae</taxon>
        <taxon>Pentapetalae</taxon>
        <taxon>rosids</taxon>
        <taxon>fabids</taxon>
        <taxon>Rosales</taxon>
        <taxon>Moraceae</taxon>
        <taxon>Ficeae</taxon>
        <taxon>Ficus</taxon>
    </lineage>
</organism>
<dbReference type="EMBL" id="BTGU01000018">
    <property type="protein sequence ID" value="GMN44231.1"/>
    <property type="molecule type" value="Genomic_DNA"/>
</dbReference>
<evidence type="ECO:0000256" key="1">
    <source>
        <dbReference type="ARBA" id="ARBA00023286"/>
    </source>
</evidence>
<dbReference type="AlphaFoldDB" id="A0AA88D614"/>
<dbReference type="GO" id="GO:0016020">
    <property type="term" value="C:membrane"/>
    <property type="evidence" value="ECO:0007669"/>
    <property type="project" value="UniProtKB-SubCell"/>
</dbReference>
<keyword evidence="3" id="KW-0812">Transmembrane</keyword>
<dbReference type="Gene3D" id="1.10.287.70">
    <property type="match status" value="1"/>
</dbReference>
<dbReference type="InterPro" id="IPR000595">
    <property type="entry name" value="cNMP-bd_dom"/>
</dbReference>
<keyword evidence="1" id="KW-0406">Ion transport</keyword>
<dbReference type="InterPro" id="IPR014710">
    <property type="entry name" value="RmlC-like_jellyroll"/>
</dbReference>
<feature type="transmembrane region" description="Helical" evidence="3">
    <location>
        <begin position="37"/>
        <end position="57"/>
    </location>
</feature>
<comment type="caution">
    <text evidence="5">The sequence shown here is derived from an EMBL/GenBank/DDBJ whole genome shotgun (WGS) entry which is preliminary data.</text>
</comment>
<dbReference type="Gene3D" id="2.60.120.10">
    <property type="entry name" value="Jelly Rolls"/>
    <property type="match status" value="1"/>
</dbReference>
<keyword evidence="3" id="KW-0472">Membrane</keyword>
<keyword evidence="6" id="KW-1185">Reference proteome</keyword>
<protein>
    <recommendedName>
        <fullName evidence="4">Cyclic nucleotide-binding domain-containing protein</fullName>
    </recommendedName>
</protein>
<evidence type="ECO:0000256" key="2">
    <source>
        <dbReference type="ARBA" id="ARBA00023303"/>
    </source>
</evidence>
<keyword evidence="2" id="KW-0407">Ion channel</keyword>
<dbReference type="Proteomes" id="UP001187192">
    <property type="component" value="Unassembled WGS sequence"/>
</dbReference>